<reference evidence="3" key="1">
    <citation type="submission" date="2021-06" db="EMBL/GenBank/DDBJ databases">
        <authorList>
            <person name="Hodson N. C."/>
            <person name="Mongue J. A."/>
            <person name="Jaron S. K."/>
        </authorList>
    </citation>
    <scope>NUCLEOTIDE SEQUENCE</scope>
</reference>
<gene>
    <name evidence="3" type="ORF">AFUS01_LOCUS14127</name>
</gene>
<evidence type="ECO:0000256" key="1">
    <source>
        <dbReference type="SAM" id="Coils"/>
    </source>
</evidence>
<accession>A0A8J2JVA1</accession>
<feature type="region of interest" description="Disordered" evidence="2">
    <location>
        <begin position="108"/>
        <end position="131"/>
    </location>
</feature>
<evidence type="ECO:0000313" key="4">
    <source>
        <dbReference type="Proteomes" id="UP000708208"/>
    </source>
</evidence>
<dbReference type="AlphaFoldDB" id="A0A8J2JVA1"/>
<dbReference type="OrthoDB" id="7417618at2759"/>
<dbReference type="Proteomes" id="UP000708208">
    <property type="component" value="Unassembled WGS sequence"/>
</dbReference>
<feature type="compositionally biased region" description="Polar residues" evidence="2">
    <location>
        <begin position="118"/>
        <end position="131"/>
    </location>
</feature>
<evidence type="ECO:0000256" key="2">
    <source>
        <dbReference type="SAM" id="MobiDB-lite"/>
    </source>
</evidence>
<comment type="caution">
    <text evidence="3">The sequence shown here is derived from an EMBL/GenBank/DDBJ whole genome shotgun (WGS) entry which is preliminary data.</text>
</comment>
<feature type="coiled-coil region" evidence="1">
    <location>
        <begin position="9"/>
        <end position="50"/>
    </location>
</feature>
<keyword evidence="1" id="KW-0175">Coiled coil</keyword>
<proteinExistence type="predicted"/>
<sequence length="131" mass="15051">MEMPRKGTMERLEARIYDMEDESSSLKSQIMALKEENQELRKKMEETLEVDGIYIDDAYRLGTNIEGQHGAVKVCFARLSERDEVLKHKRVLRNKNIPVIISPDYNKADAEKPYGPCKTQSIGDQHTPTLP</sequence>
<name>A0A8J2JVA1_9HEXA</name>
<dbReference type="EMBL" id="CAJVCH010118163">
    <property type="protein sequence ID" value="CAG7725151.1"/>
    <property type="molecule type" value="Genomic_DNA"/>
</dbReference>
<organism evidence="3 4">
    <name type="scientific">Allacma fusca</name>
    <dbReference type="NCBI Taxonomy" id="39272"/>
    <lineage>
        <taxon>Eukaryota</taxon>
        <taxon>Metazoa</taxon>
        <taxon>Ecdysozoa</taxon>
        <taxon>Arthropoda</taxon>
        <taxon>Hexapoda</taxon>
        <taxon>Collembola</taxon>
        <taxon>Symphypleona</taxon>
        <taxon>Sminthuridae</taxon>
        <taxon>Allacma</taxon>
    </lineage>
</organism>
<protein>
    <submittedName>
        <fullName evidence="3">Uncharacterized protein</fullName>
    </submittedName>
</protein>
<evidence type="ECO:0000313" key="3">
    <source>
        <dbReference type="EMBL" id="CAG7725151.1"/>
    </source>
</evidence>
<keyword evidence="4" id="KW-1185">Reference proteome</keyword>